<comment type="caution">
    <text evidence="1">The sequence shown here is derived from an EMBL/GenBank/DDBJ whole genome shotgun (WGS) entry which is preliminary data.</text>
</comment>
<dbReference type="Proteomes" id="UP001162131">
    <property type="component" value="Unassembled WGS sequence"/>
</dbReference>
<gene>
    <name evidence="1" type="ORF">BSTOLATCC_MIC39491</name>
</gene>
<name>A0AAU9JXP5_9CILI</name>
<reference evidence="1" key="1">
    <citation type="submission" date="2021-09" db="EMBL/GenBank/DDBJ databases">
        <authorList>
            <consortium name="AG Swart"/>
            <person name="Singh M."/>
            <person name="Singh A."/>
            <person name="Seah K."/>
            <person name="Emmerich C."/>
        </authorList>
    </citation>
    <scope>NUCLEOTIDE SEQUENCE</scope>
    <source>
        <strain evidence="1">ATCC30299</strain>
    </source>
</reference>
<sequence>MDYEGKRFSMSSCGYRRRGNHRQIKLSEILDTNSNASKEYDIIKSYSPTSPYRAADNAKIFQPCFSRSYNYYSQLPSATISMKIKPVTHRRHKSDIGAIEKKEENNRPKSSLKLDDIIKAEKYGTKITGKFVRIQLGKSTPTPAPSKKDSRPKTSYIARIPIVHYEK</sequence>
<protein>
    <submittedName>
        <fullName evidence="1">Uncharacterized protein</fullName>
    </submittedName>
</protein>
<dbReference type="EMBL" id="CAJZBQ010000039">
    <property type="protein sequence ID" value="CAG9325696.1"/>
    <property type="molecule type" value="Genomic_DNA"/>
</dbReference>
<proteinExistence type="predicted"/>
<keyword evidence="2" id="KW-1185">Reference proteome</keyword>
<dbReference type="AlphaFoldDB" id="A0AAU9JXP5"/>
<evidence type="ECO:0000313" key="1">
    <source>
        <dbReference type="EMBL" id="CAG9325696.1"/>
    </source>
</evidence>
<evidence type="ECO:0000313" key="2">
    <source>
        <dbReference type="Proteomes" id="UP001162131"/>
    </source>
</evidence>
<organism evidence="1 2">
    <name type="scientific">Blepharisma stoltei</name>
    <dbReference type="NCBI Taxonomy" id="1481888"/>
    <lineage>
        <taxon>Eukaryota</taxon>
        <taxon>Sar</taxon>
        <taxon>Alveolata</taxon>
        <taxon>Ciliophora</taxon>
        <taxon>Postciliodesmatophora</taxon>
        <taxon>Heterotrichea</taxon>
        <taxon>Heterotrichida</taxon>
        <taxon>Blepharismidae</taxon>
        <taxon>Blepharisma</taxon>
    </lineage>
</organism>
<accession>A0AAU9JXP5</accession>